<dbReference type="InterPro" id="IPR050891">
    <property type="entry name" value="TatD-type_Hydrolase"/>
</dbReference>
<evidence type="ECO:0000313" key="9">
    <source>
        <dbReference type="Proteomes" id="UP001487740"/>
    </source>
</evidence>
<keyword evidence="4" id="KW-0378">Hydrolase</keyword>
<organism evidence="8 9">
    <name type="scientific">Scylla paramamosain</name>
    <name type="common">Mud crab</name>
    <dbReference type="NCBI Taxonomy" id="85552"/>
    <lineage>
        <taxon>Eukaryota</taxon>
        <taxon>Metazoa</taxon>
        <taxon>Ecdysozoa</taxon>
        <taxon>Arthropoda</taxon>
        <taxon>Crustacea</taxon>
        <taxon>Multicrustacea</taxon>
        <taxon>Malacostraca</taxon>
        <taxon>Eumalacostraca</taxon>
        <taxon>Eucarida</taxon>
        <taxon>Decapoda</taxon>
        <taxon>Pleocyemata</taxon>
        <taxon>Brachyura</taxon>
        <taxon>Eubrachyura</taxon>
        <taxon>Portunoidea</taxon>
        <taxon>Portunidae</taxon>
        <taxon>Portuninae</taxon>
        <taxon>Scylla</taxon>
    </lineage>
</organism>
<feature type="binding site" evidence="7">
    <location>
        <position position="42"/>
    </location>
    <ligand>
        <name>a divalent metal cation</name>
        <dbReference type="ChEBI" id="CHEBI:60240"/>
        <label>1</label>
    </ligand>
</feature>
<evidence type="ECO:0000256" key="4">
    <source>
        <dbReference type="ARBA" id="ARBA00022801"/>
    </source>
</evidence>
<dbReference type="EMBL" id="JARAKH010000007">
    <property type="protein sequence ID" value="KAK8402753.1"/>
    <property type="molecule type" value="Genomic_DNA"/>
</dbReference>
<evidence type="ECO:0000313" key="8">
    <source>
        <dbReference type="EMBL" id="KAK8402753.1"/>
    </source>
</evidence>
<name>A0AAW0UU67_SCYPA</name>
<accession>A0AAW0UU67</accession>
<dbReference type="SUPFAM" id="SSF51556">
    <property type="entry name" value="Metallo-dependent hydrolases"/>
    <property type="match status" value="1"/>
</dbReference>
<dbReference type="Gene3D" id="3.20.20.140">
    <property type="entry name" value="Metal-dependent hydrolases"/>
    <property type="match status" value="1"/>
</dbReference>
<sequence length="323" mass="35461">MELQCSHAAPLLMAGPTNSCAGCAPMIEETPAMNQHADVFAHLTSASYQGKEGRASDLEHVLERARNAGVSHIINGCEDLQHTLNLLKMSRAAEGVYCAISLDPGVFREKGTRALYLTEVRRLAKKYRGVVVGVTLTGFKNYKAPSFVRRLERALGVAVDQQLPLFLKWKKKKVSKLVLNFKELLQLLPTIIIYSFEGSKQDAQTLLDNGFYIGISCRSVMVPHTFEALASLPMNQVLVHSGEPEFNYLNDHPLASSTFPAAPRNTWRTGLMLEGRGEPACVAQAVEVVAATRGEDVAEVAAQLWKNACEVFFPHEDVCGGVY</sequence>
<evidence type="ECO:0000256" key="5">
    <source>
        <dbReference type="ARBA" id="ARBA00039767"/>
    </source>
</evidence>
<evidence type="ECO:0000256" key="7">
    <source>
        <dbReference type="PIRSR" id="PIRSR005902-1"/>
    </source>
</evidence>
<reference evidence="8 9" key="1">
    <citation type="submission" date="2023-03" db="EMBL/GenBank/DDBJ databases">
        <title>High-quality genome of Scylla paramamosain provides insights in environmental adaptation.</title>
        <authorList>
            <person name="Zhang L."/>
        </authorList>
    </citation>
    <scope>NUCLEOTIDE SEQUENCE [LARGE SCALE GENOMIC DNA]</scope>
    <source>
        <strain evidence="8">LZ_2023a</strain>
        <tissue evidence="8">Muscle</tissue>
    </source>
</reference>
<keyword evidence="3 7" id="KW-0479">Metal-binding</keyword>
<comment type="similarity">
    <text evidence="1">Belongs to the metallo-dependent hydrolases superfamily. TatD-type hydrolase family.</text>
</comment>
<evidence type="ECO:0000256" key="3">
    <source>
        <dbReference type="ARBA" id="ARBA00022723"/>
    </source>
</evidence>
<proteinExistence type="inferred from homology"/>
<evidence type="ECO:0000256" key="2">
    <source>
        <dbReference type="ARBA" id="ARBA00022722"/>
    </source>
</evidence>
<dbReference type="GO" id="GO:0008296">
    <property type="term" value="F:3'-5'-DNA exonuclease activity"/>
    <property type="evidence" value="ECO:0007669"/>
    <property type="project" value="TreeGrafter"/>
</dbReference>
<feature type="binding site" evidence="7">
    <location>
        <position position="251"/>
    </location>
    <ligand>
        <name>a divalent metal cation</name>
        <dbReference type="ChEBI" id="CHEBI:60240"/>
        <label>1</label>
    </ligand>
</feature>
<dbReference type="PANTHER" id="PTHR10060:SF15">
    <property type="entry name" value="DEOXYRIBONUCLEASE TATDN1"/>
    <property type="match status" value="1"/>
</dbReference>
<evidence type="ECO:0000256" key="1">
    <source>
        <dbReference type="ARBA" id="ARBA00009275"/>
    </source>
</evidence>
<comment type="function">
    <text evidence="6">Deoxyribonuclease which catalyzes (in vitro) the decatenation of kinetoplast DNA, which are circular DNA catenated to each other, producing linear DNA molecules. Plays an important role in chromosomal segregation and cell cycle progression during eye development probably via its DNA decatenation activity.</text>
</comment>
<dbReference type="GO" id="GO:0046872">
    <property type="term" value="F:metal ion binding"/>
    <property type="evidence" value="ECO:0007669"/>
    <property type="project" value="UniProtKB-KW"/>
</dbReference>
<comment type="caution">
    <text evidence="8">The sequence shown here is derived from an EMBL/GenBank/DDBJ whole genome shotgun (WGS) entry which is preliminary data.</text>
</comment>
<keyword evidence="9" id="KW-1185">Reference proteome</keyword>
<dbReference type="Pfam" id="PF01026">
    <property type="entry name" value="TatD_DNase"/>
    <property type="match status" value="1"/>
</dbReference>
<dbReference type="GO" id="GO:0005829">
    <property type="term" value="C:cytosol"/>
    <property type="evidence" value="ECO:0007669"/>
    <property type="project" value="TreeGrafter"/>
</dbReference>
<dbReference type="PANTHER" id="PTHR10060">
    <property type="entry name" value="TATD FAMILY DEOXYRIBONUCLEASE"/>
    <property type="match status" value="1"/>
</dbReference>
<dbReference type="PIRSF" id="PIRSF005902">
    <property type="entry name" value="DNase_TatD"/>
    <property type="match status" value="1"/>
</dbReference>
<dbReference type="AlphaFoldDB" id="A0AAW0UU67"/>
<dbReference type="Proteomes" id="UP001487740">
    <property type="component" value="Unassembled WGS sequence"/>
</dbReference>
<dbReference type="InterPro" id="IPR001130">
    <property type="entry name" value="TatD-like"/>
</dbReference>
<dbReference type="InterPro" id="IPR032466">
    <property type="entry name" value="Metal_Hydrolase"/>
</dbReference>
<gene>
    <name evidence="8" type="ORF">O3P69_000830</name>
</gene>
<evidence type="ECO:0000256" key="6">
    <source>
        <dbReference type="ARBA" id="ARBA00045223"/>
    </source>
</evidence>
<protein>
    <recommendedName>
        <fullName evidence="5">Deoxyribonuclease TATDN1</fullName>
    </recommendedName>
</protein>
<keyword evidence="2" id="KW-0540">Nuclease</keyword>